<dbReference type="Pfam" id="PF00174">
    <property type="entry name" value="Oxidored_molyb"/>
    <property type="match status" value="1"/>
</dbReference>
<dbReference type="RefSeq" id="WP_161673834.1">
    <property type="nucleotide sequence ID" value="NZ_JAABLP010000001.1"/>
</dbReference>
<protein>
    <submittedName>
        <fullName evidence="2">Oxidoreductase</fullName>
    </submittedName>
</protein>
<proteinExistence type="predicted"/>
<evidence type="ECO:0000259" key="1">
    <source>
        <dbReference type="Pfam" id="PF00174"/>
    </source>
</evidence>
<dbReference type="SUPFAM" id="SSF56524">
    <property type="entry name" value="Oxidoreductase molybdopterin-binding domain"/>
    <property type="match status" value="1"/>
</dbReference>
<evidence type="ECO:0000313" key="2">
    <source>
        <dbReference type="EMBL" id="NBN78335.1"/>
    </source>
</evidence>
<keyword evidence="3" id="KW-1185">Reference proteome</keyword>
<name>A0A7X5F221_9HYPH</name>
<reference evidence="3" key="1">
    <citation type="submission" date="2020-01" db="EMBL/GenBank/DDBJ databases">
        <authorList>
            <person name="Fang Y."/>
            <person name="Sun R."/>
            <person name="Nie L."/>
            <person name="He J."/>
            <person name="Hao L."/>
            <person name="Wang L."/>
            <person name="Su S."/>
            <person name="Lv E."/>
            <person name="Zhang Z."/>
            <person name="Xie R."/>
            <person name="Liu H."/>
        </authorList>
    </citation>
    <scope>NUCLEOTIDE SEQUENCE [LARGE SCALE GENOMIC DNA]</scope>
    <source>
        <strain evidence="3">XCT-53</strain>
    </source>
</reference>
<organism evidence="2 3">
    <name type="scientific">Pannonibacter tanglangensis</name>
    <dbReference type="NCBI Taxonomy" id="2750084"/>
    <lineage>
        <taxon>Bacteria</taxon>
        <taxon>Pseudomonadati</taxon>
        <taxon>Pseudomonadota</taxon>
        <taxon>Alphaproteobacteria</taxon>
        <taxon>Hyphomicrobiales</taxon>
        <taxon>Stappiaceae</taxon>
        <taxon>Pannonibacter</taxon>
    </lineage>
</organism>
<dbReference type="InterPro" id="IPR036374">
    <property type="entry name" value="OxRdtase_Mopterin-bd_sf"/>
</dbReference>
<evidence type="ECO:0000313" key="3">
    <source>
        <dbReference type="Proteomes" id="UP000586722"/>
    </source>
</evidence>
<dbReference type="AlphaFoldDB" id="A0A7X5F221"/>
<dbReference type="EMBL" id="JAABLQ010000001">
    <property type="protein sequence ID" value="NBN78335.1"/>
    <property type="molecule type" value="Genomic_DNA"/>
</dbReference>
<accession>A0A7X5F221</accession>
<dbReference type="Proteomes" id="UP000586722">
    <property type="component" value="Unassembled WGS sequence"/>
</dbReference>
<sequence length="161" mass="17641">MSLVVRLATLFALALALAAPVRAASPQDILLTVEGRIDGGQKSLTRADLEALGLESVTTTTPWYDGAMTFEGVSLARLFEALKIKGDMVEVVALNNYFVEIPTADLIERKAILAMKRNGAYMAVSDKGPLFIVYPFDADPSLRSEVHYSRSVWQVKSMAFR</sequence>
<dbReference type="InterPro" id="IPR000572">
    <property type="entry name" value="OxRdtase_Mopterin-bd_dom"/>
</dbReference>
<comment type="caution">
    <text evidence="2">The sequence shown here is derived from an EMBL/GenBank/DDBJ whole genome shotgun (WGS) entry which is preliminary data.</text>
</comment>
<dbReference type="Gene3D" id="3.90.420.10">
    <property type="entry name" value="Oxidoreductase, molybdopterin-binding domain"/>
    <property type="match status" value="1"/>
</dbReference>
<feature type="domain" description="Oxidoreductase molybdopterin-binding" evidence="1">
    <location>
        <begin position="58"/>
        <end position="134"/>
    </location>
</feature>
<gene>
    <name evidence="2" type="ORF">GWI72_08660</name>
</gene>